<evidence type="ECO:0000313" key="3">
    <source>
        <dbReference type="Proteomes" id="UP001141253"/>
    </source>
</evidence>
<dbReference type="Proteomes" id="UP001141253">
    <property type="component" value="Unassembled WGS sequence"/>
</dbReference>
<keyword evidence="3" id="KW-1185">Reference proteome</keyword>
<evidence type="ECO:0000256" key="1">
    <source>
        <dbReference type="SAM" id="Phobius"/>
    </source>
</evidence>
<name>A0ABQ8ZGV0_9ROSI</name>
<reference evidence="2" key="1">
    <citation type="submission" date="2022-10" db="EMBL/GenBank/DDBJ databases">
        <authorList>
            <person name="Hyden B.L."/>
            <person name="Feng K."/>
            <person name="Yates T."/>
            <person name="Jawdy S."/>
            <person name="Smart L.B."/>
            <person name="Muchero W."/>
        </authorList>
    </citation>
    <scope>NUCLEOTIDE SEQUENCE</scope>
    <source>
        <tissue evidence="2">Shoot tip</tissue>
    </source>
</reference>
<proteinExistence type="predicted"/>
<protein>
    <submittedName>
        <fullName evidence="2">Uncharacterized protein</fullName>
    </submittedName>
</protein>
<reference evidence="2" key="2">
    <citation type="journal article" date="2023" name="Int. J. Mol. Sci.">
        <title>De Novo Assembly and Annotation of 11 Diverse Shrub Willow (Salix) Genomes Reveals Novel Gene Organization in Sex-Linked Regions.</title>
        <authorList>
            <person name="Hyden B."/>
            <person name="Feng K."/>
            <person name="Yates T.B."/>
            <person name="Jawdy S."/>
            <person name="Cereghino C."/>
            <person name="Smart L.B."/>
            <person name="Muchero W."/>
        </authorList>
    </citation>
    <scope>NUCLEOTIDE SEQUENCE</scope>
    <source>
        <tissue evidence="2">Shoot tip</tissue>
    </source>
</reference>
<keyword evidence="1" id="KW-0812">Transmembrane</keyword>
<evidence type="ECO:0000313" key="2">
    <source>
        <dbReference type="EMBL" id="KAJ6293547.1"/>
    </source>
</evidence>
<comment type="caution">
    <text evidence="2">The sequence shown here is derived from an EMBL/GenBank/DDBJ whole genome shotgun (WGS) entry which is preliminary data.</text>
</comment>
<keyword evidence="1" id="KW-0472">Membrane</keyword>
<keyword evidence="1" id="KW-1133">Transmembrane helix</keyword>
<feature type="transmembrane region" description="Helical" evidence="1">
    <location>
        <begin position="20"/>
        <end position="40"/>
    </location>
</feature>
<organism evidence="2 3">
    <name type="scientific">Salix suchowensis</name>
    <dbReference type="NCBI Taxonomy" id="1278906"/>
    <lineage>
        <taxon>Eukaryota</taxon>
        <taxon>Viridiplantae</taxon>
        <taxon>Streptophyta</taxon>
        <taxon>Embryophyta</taxon>
        <taxon>Tracheophyta</taxon>
        <taxon>Spermatophyta</taxon>
        <taxon>Magnoliopsida</taxon>
        <taxon>eudicotyledons</taxon>
        <taxon>Gunneridae</taxon>
        <taxon>Pentapetalae</taxon>
        <taxon>rosids</taxon>
        <taxon>fabids</taxon>
        <taxon>Malpighiales</taxon>
        <taxon>Salicaceae</taxon>
        <taxon>Saliceae</taxon>
        <taxon>Salix</taxon>
    </lineage>
</organism>
<gene>
    <name evidence="2" type="ORF">OIU77_001105</name>
</gene>
<accession>A0ABQ8ZGV0</accession>
<dbReference type="EMBL" id="JAPFFI010000102">
    <property type="protein sequence ID" value="KAJ6293547.1"/>
    <property type="molecule type" value="Genomic_DNA"/>
</dbReference>
<sequence length="108" mass="11920">MGLILMGPEVWFEADGGGQFWVGLFCLQAFFLGLAFKFWLPSGRWAVGPELGLSFDSCWVLCWLRGSFSSCGVFSPRVELGLSSWQAIVASGPRFLVQRLLSPALWGL</sequence>